<comment type="caution">
    <text evidence="5">The sequence shown here is derived from an EMBL/GenBank/DDBJ whole genome shotgun (WGS) entry which is preliminary data.</text>
</comment>
<reference evidence="5 6" key="1">
    <citation type="submission" date="2018-08" db="EMBL/GenBank/DDBJ databases">
        <title>Verrucosispora craniellae sp. nov., isolated from a marine sponge in the South China Sea.</title>
        <authorList>
            <person name="Li L."/>
            <person name="Lin H.W."/>
        </authorList>
    </citation>
    <scope>NUCLEOTIDE SEQUENCE [LARGE SCALE GENOMIC DNA]</scope>
    <source>
        <strain evidence="5 6">LHW63014</strain>
    </source>
</reference>
<evidence type="ECO:0000256" key="1">
    <source>
        <dbReference type="ARBA" id="ARBA00022603"/>
    </source>
</evidence>
<evidence type="ECO:0000259" key="4">
    <source>
        <dbReference type="Pfam" id="PF13847"/>
    </source>
</evidence>
<dbReference type="AlphaFoldDB" id="A0A372FZT6"/>
<proteinExistence type="predicted"/>
<name>A0A372FZT6_9ACTN</name>
<dbReference type="Gene3D" id="3.40.50.150">
    <property type="entry name" value="Vaccinia Virus protein VP39"/>
    <property type="match status" value="1"/>
</dbReference>
<evidence type="ECO:0000256" key="3">
    <source>
        <dbReference type="ARBA" id="ARBA00022691"/>
    </source>
</evidence>
<sequence length="303" mass="31712">MAGGQQTPVTDTGAGPDTRGYLDYLLTNRNFSAPAVAAAIAAIELNVPNRPLRVLDAGTGAGGALPELIAAVRGRSGHGGTVVAVDAAARAVEAAGRRLDDLDLDGVTADLRVGDLRDVVAEATAAGDRFDLIWSSDVIWPATFDDPAAVVQALAEALVPGGTLALFTSNYYQSMFLPGHSRLERLIRTASELTWRLPGDGPTHYERLGAWMRAAGLVEVTIGVHPIAAPVSDPAARAFLEQTVWPEMRHAVSSNGRAAGMSETDIARAGELLDPDSSAWVGNDPDGYVVQPALLWTGRSTIG</sequence>
<dbReference type="CDD" id="cd02440">
    <property type="entry name" value="AdoMet_MTases"/>
    <property type="match status" value="1"/>
</dbReference>
<dbReference type="OrthoDB" id="5174037at2"/>
<dbReference type="InterPro" id="IPR029063">
    <property type="entry name" value="SAM-dependent_MTases_sf"/>
</dbReference>
<protein>
    <submittedName>
        <fullName evidence="5">Class I SAM-dependent methyltransferase</fullName>
    </submittedName>
</protein>
<gene>
    <name evidence="5" type="ORF">D0Q02_14175</name>
</gene>
<dbReference type="Proteomes" id="UP000262621">
    <property type="component" value="Unassembled WGS sequence"/>
</dbReference>
<keyword evidence="2 5" id="KW-0808">Transferase</keyword>
<keyword evidence="1 5" id="KW-0489">Methyltransferase</keyword>
<keyword evidence="3" id="KW-0949">S-adenosyl-L-methionine</keyword>
<dbReference type="EMBL" id="QVFU01000012">
    <property type="protein sequence ID" value="RFS46000.1"/>
    <property type="molecule type" value="Genomic_DNA"/>
</dbReference>
<dbReference type="Pfam" id="PF13847">
    <property type="entry name" value="Methyltransf_31"/>
    <property type="match status" value="1"/>
</dbReference>
<dbReference type="PANTHER" id="PTHR43464:SF19">
    <property type="entry name" value="UBIQUINONE BIOSYNTHESIS O-METHYLTRANSFERASE, MITOCHONDRIAL"/>
    <property type="match status" value="1"/>
</dbReference>
<keyword evidence="6" id="KW-1185">Reference proteome</keyword>
<dbReference type="GO" id="GO:0032259">
    <property type="term" value="P:methylation"/>
    <property type="evidence" value="ECO:0007669"/>
    <property type="project" value="UniProtKB-KW"/>
</dbReference>
<dbReference type="SUPFAM" id="SSF53335">
    <property type="entry name" value="S-adenosyl-L-methionine-dependent methyltransferases"/>
    <property type="match status" value="1"/>
</dbReference>
<evidence type="ECO:0000256" key="2">
    <source>
        <dbReference type="ARBA" id="ARBA00022679"/>
    </source>
</evidence>
<evidence type="ECO:0000313" key="6">
    <source>
        <dbReference type="Proteomes" id="UP000262621"/>
    </source>
</evidence>
<dbReference type="PANTHER" id="PTHR43464">
    <property type="entry name" value="METHYLTRANSFERASE"/>
    <property type="match status" value="1"/>
</dbReference>
<accession>A0A372FZT6</accession>
<evidence type="ECO:0000313" key="5">
    <source>
        <dbReference type="EMBL" id="RFS46000.1"/>
    </source>
</evidence>
<dbReference type="GO" id="GO:0008168">
    <property type="term" value="F:methyltransferase activity"/>
    <property type="evidence" value="ECO:0007669"/>
    <property type="project" value="UniProtKB-KW"/>
</dbReference>
<organism evidence="5 6">
    <name type="scientific">Micromonospora craniellae</name>
    <dbReference type="NCBI Taxonomy" id="2294034"/>
    <lineage>
        <taxon>Bacteria</taxon>
        <taxon>Bacillati</taxon>
        <taxon>Actinomycetota</taxon>
        <taxon>Actinomycetes</taxon>
        <taxon>Micromonosporales</taxon>
        <taxon>Micromonosporaceae</taxon>
        <taxon>Micromonospora</taxon>
    </lineage>
</organism>
<feature type="domain" description="Methyltransferase" evidence="4">
    <location>
        <begin position="52"/>
        <end position="170"/>
    </location>
</feature>
<dbReference type="InterPro" id="IPR025714">
    <property type="entry name" value="Methyltranfer_dom"/>
</dbReference>